<keyword evidence="5" id="KW-1185">Reference proteome</keyword>
<dbReference type="PANTHER" id="PTHR37294">
    <property type="entry name" value="3'-5' EXORIBONUCLEASE YHAM"/>
    <property type="match status" value="1"/>
</dbReference>
<evidence type="ECO:0000313" key="5">
    <source>
        <dbReference type="Proteomes" id="UP000831947"/>
    </source>
</evidence>
<feature type="domain" description="OB" evidence="2">
    <location>
        <begin position="27"/>
        <end position="90"/>
    </location>
</feature>
<gene>
    <name evidence="4" type="ORF">MOO47_06070</name>
</gene>
<sequence>MMTQKIAELKVNDSFELPVLIKQADVRLTKNGKQFLALVFTDDTGTINGKYWDASATDVEMFQTGKIVLLSGKCELYNQVMQVKITSLKLAENDQYSITQFMPHAPISKQQLQEKINDLVLRITKPHWNRVVRYLLQKHQITFFDFPAAKSNHHDYAGGLAFHTISIAHLALAVCKQYPQINEALLIAGVLLHDLGKTSELSGSVGTQYTLAGNLLGHIVIIDEEIVAACTQLKIDAQAEDMLLLRHLIIAHHGLNEYGSPKRPQLLEADVLHQLDELDASINMISKATAKTASGNFSEPVFGLDKRRFYVSSDDDVM</sequence>
<dbReference type="InterPro" id="IPR003607">
    <property type="entry name" value="HD/PDEase_dom"/>
</dbReference>
<dbReference type="Pfam" id="PF01966">
    <property type="entry name" value="HD"/>
    <property type="match status" value="1"/>
</dbReference>
<dbReference type="Gene3D" id="2.40.50.140">
    <property type="entry name" value="Nucleic acid-binding proteins"/>
    <property type="match status" value="1"/>
</dbReference>
<dbReference type="SUPFAM" id="SSF109604">
    <property type="entry name" value="HD-domain/PDEase-like"/>
    <property type="match status" value="1"/>
</dbReference>
<protein>
    <submittedName>
        <fullName evidence="4">HD domain-containing protein</fullName>
    </submittedName>
</protein>
<dbReference type="Proteomes" id="UP000831947">
    <property type="component" value="Chromosome"/>
</dbReference>
<evidence type="ECO:0000313" key="4">
    <source>
        <dbReference type="EMBL" id="UQS83340.1"/>
    </source>
</evidence>
<reference evidence="4 5" key="1">
    <citation type="journal article" date="2022" name="Int. J. Syst. Evol. Microbiol.">
        <title>Apilactobacillus apisilvae sp. nov., Nicolia spurrieriana gen. nov. sp. nov., Bombilactobacillus folatiphilus sp. nov. and Bombilactobacillus thymidiniphilus sp. nov., four new lactic acid bacterial isolates from stingless bees Tetragonula carbonaria and Austroplebeia australis.</title>
        <authorList>
            <person name="Oliphant S.A."/>
            <person name="Watson-Haigh N.S."/>
            <person name="Sumby K.M."/>
            <person name="Gardner J."/>
            <person name="Groom S."/>
            <person name="Jiranek V."/>
        </authorList>
    </citation>
    <scope>NUCLEOTIDE SEQUENCE [LARGE SCALE GENOMIC DNA]</scope>
    <source>
        <strain evidence="4 5">SG4_A1</strain>
    </source>
</reference>
<dbReference type="PANTHER" id="PTHR37294:SF1">
    <property type="entry name" value="3'-5' EXORIBONUCLEASE YHAM"/>
    <property type="match status" value="1"/>
</dbReference>
<dbReference type="SUPFAM" id="SSF50249">
    <property type="entry name" value="Nucleic acid-binding proteins"/>
    <property type="match status" value="1"/>
</dbReference>
<feature type="domain" description="HD" evidence="3">
    <location>
        <begin position="163"/>
        <end position="280"/>
    </location>
</feature>
<dbReference type="Pfam" id="PF01336">
    <property type="entry name" value="tRNA_anti-codon"/>
    <property type="match status" value="1"/>
</dbReference>
<proteinExistence type="predicted"/>
<evidence type="ECO:0000259" key="3">
    <source>
        <dbReference type="Pfam" id="PF01966"/>
    </source>
</evidence>
<dbReference type="CDD" id="cd04492">
    <property type="entry name" value="YhaM_OBF_like"/>
    <property type="match status" value="1"/>
</dbReference>
<dbReference type="InterPro" id="IPR050798">
    <property type="entry name" value="YhaM_exoribonuc/phosphodiest"/>
</dbReference>
<name>A0ABY4PCL6_9LACO</name>
<evidence type="ECO:0000259" key="2">
    <source>
        <dbReference type="Pfam" id="PF01336"/>
    </source>
</evidence>
<dbReference type="RefSeq" id="WP_249512566.1">
    <property type="nucleotide sequence ID" value="NZ_CP093365.1"/>
</dbReference>
<dbReference type="InterPro" id="IPR012340">
    <property type="entry name" value="NA-bd_OB-fold"/>
</dbReference>
<dbReference type="Gene3D" id="1.10.3210.10">
    <property type="entry name" value="Hypothetical protein af1432"/>
    <property type="match status" value="1"/>
</dbReference>
<dbReference type="CDD" id="cd00077">
    <property type="entry name" value="HDc"/>
    <property type="match status" value="1"/>
</dbReference>
<dbReference type="InterPro" id="IPR006674">
    <property type="entry name" value="HD_domain"/>
</dbReference>
<accession>A0ABY4PCL6</accession>
<dbReference type="InterPro" id="IPR004365">
    <property type="entry name" value="NA-bd_OB_tRNA"/>
</dbReference>
<keyword evidence="1" id="KW-0378">Hydrolase</keyword>
<dbReference type="EMBL" id="CP093365">
    <property type="protein sequence ID" value="UQS83340.1"/>
    <property type="molecule type" value="Genomic_DNA"/>
</dbReference>
<evidence type="ECO:0000256" key="1">
    <source>
        <dbReference type="ARBA" id="ARBA00022801"/>
    </source>
</evidence>
<organism evidence="4 5">
    <name type="scientific">Bombilactobacillus thymidiniphilus</name>
    <dbReference type="NCBI Taxonomy" id="2923363"/>
    <lineage>
        <taxon>Bacteria</taxon>
        <taxon>Bacillati</taxon>
        <taxon>Bacillota</taxon>
        <taxon>Bacilli</taxon>
        <taxon>Lactobacillales</taxon>
        <taxon>Lactobacillaceae</taxon>
        <taxon>Bombilactobacillus</taxon>
    </lineage>
</organism>